<keyword evidence="1" id="KW-0812">Transmembrane</keyword>
<keyword evidence="1" id="KW-1133">Transmembrane helix</keyword>
<feature type="non-terminal residue" evidence="2">
    <location>
        <position position="85"/>
    </location>
</feature>
<accession>A0A2I0KDX4</accession>
<dbReference type="Proteomes" id="UP000233551">
    <property type="component" value="Unassembled WGS sequence"/>
</dbReference>
<proteinExistence type="predicted"/>
<evidence type="ECO:0000313" key="2">
    <source>
        <dbReference type="EMBL" id="PKI66718.1"/>
    </source>
</evidence>
<comment type="caution">
    <text evidence="2">The sequence shown here is derived from an EMBL/GenBank/DDBJ whole genome shotgun (WGS) entry which is preliminary data.</text>
</comment>
<keyword evidence="3" id="KW-1185">Reference proteome</keyword>
<sequence>MLNVSIVTSFPISLILREPPTLPRFFSATSPLASAYLFYGRLIHLTLILSLSFPSKLRRSSMALAGQQTVDYPSFKLVIVGDGGT</sequence>
<dbReference type="EMBL" id="PGOL01000658">
    <property type="protein sequence ID" value="PKI66718.1"/>
    <property type="molecule type" value="Genomic_DNA"/>
</dbReference>
<feature type="transmembrane region" description="Helical" evidence="1">
    <location>
        <begin position="33"/>
        <end position="53"/>
    </location>
</feature>
<organism evidence="2 3">
    <name type="scientific">Punica granatum</name>
    <name type="common">Pomegranate</name>
    <dbReference type="NCBI Taxonomy" id="22663"/>
    <lineage>
        <taxon>Eukaryota</taxon>
        <taxon>Viridiplantae</taxon>
        <taxon>Streptophyta</taxon>
        <taxon>Embryophyta</taxon>
        <taxon>Tracheophyta</taxon>
        <taxon>Spermatophyta</taxon>
        <taxon>Magnoliopsida</taxon>
        <taxon>eudicotyledons</taxon>
        <taxon>Gunneridae</taxon>
        <taxon>Pentapetalae</taxon>
        <taxon>rosids</taxon>
        <taxon>malvids</taxon>
        <taxon>Myrtales</taxon>
        <taxon>Lythraceae</taxon>
        <taxon>Punica</taxon>
    </lineage>
</organism>
<gene>
    <name evidence="2" type="ORF">CRG98_012913</name>
</gene>
<evidence type="ECO:0000313" key="3">
    <source>
        <dbReference type="Proteomes" id="UP000233551"/>
    </source>
</evidence>
<name>A0A2I0KDX4_PUNGR</name>
<evidence type="ECO:0000256" key="1">
    <source>
        <dbReference type="SAM" id="Phobius"/>
    </source>
</evidence>
<protein>
    <submittedName>
        <fullName evidence="2">Uncharacterized protein</fullName>
    </submittedName>
</protein>
<reference evidence="2 3" key="1">
    <citation type="submission" date="2017-11" db="EMBL/GenBank/DDBJ databases">
        <title>De-novo sequencing of pomegranate (Punica granatum L.) genome.</title>
        <authorList>
            <person name="Akparov Z."/>
            <person name="Amiraslanov A."/>
            <person name="Hajiyeva S."/>
            <person name="Abbasov M."/>
            <person name="Kaur K."/>
            <person name="Hamwieh A."/>
            <person name="Solovyev V."/>
            <person name="Salamov A."/>
            <person name="Braich B."/>
            <person name="Kosarev P."/>
            <person name="Mahmoud A."/>
            <person name="Hajiyev E."/>
            <person name="Babayeva S."/>
            <person name="Izzatullayeva V."/>
            <person name="Mammadov A."/>
            <person name="Mammadov A."/>
            <person name="Sharifova S."/>
            <person name="Ojaghi J."/>
            <person name="Eynullazada K."/>
            <person name="Bayramov B."/>
            <person name="Abdulazimova A."/>
            <person name="Shahmuradov I."/>
        </authorList>
    </citation>
    <scope>NUCLEOTIDE SEQUENCE [LARGE SCALE GENOMIC DNA]</scope>
    <source>
        <strain evidence="3">cv. AG2017</strain>
        <tissue evidence="2">Leaf</tissue>
    </source>
</reference>
<dbReference type="AlphaFoldDB" id="A0A2I0KDX4"/>
<keyword evidence="1" id="KW-0472">Membrane</keyword>